<proteinExistence type="predicted"/>
<dbReference type="InParanoid" id="A0A067PVW7"/>
<dbReference type="EMBL" id="KL197718">
    <property type="protein sequence ID" value="KDQ58010.1"/>
    <property type="molecule type" value="Genomic_DNA"/>
</dbReference>
<dbReference type="InterPro" id="IPR051681">
    <property type="entry name" value="Ser/Thr_Kinases-Pseudokinases"/>
</dbReference>
<dbReference type="InterPro" id="IPR001245">
    <property type="entry name" value="Ser-Thr/Tyr_kinase_cat_dom"/>
</dbReference>
<dbReference type="SUPFAM" id="SSF56112">
    <property type="entry name" value="Protein kinase-like (PK-like)"/>
    <property type="match status" value="1"/>
</dbReference>
<dbReference type="PANTHER" id="PTHR44329:SF214">
    <property type="entry name" value="PROTEIN KINASE DOMAIN-CONTAINING PROTEIN"/>
    <property type="match status" value="1"/>
</dbReference>
<name>A0A067PVW7_9AGAM</name>
<dbReference type="Proteomes" id="UP000027265">
    <property type="component" value="Unassembled WGS sequence"/>
</dbReference>
<evidence type="ECO:0000259" key="1">
    <source>
        <dbReference type="PROSITE" id="PS50011"/>
    </source>
</evidence>
<accession>A0A067PVW7</accession>
<dbReference type="GO" id="GO:0005524">
    <property type="term" value="F:ATP binding"/>
    <property type="evidence" value="ECO:0007669"/>
    <property type="project" value="InterPro"/>
</dbReference>
<feature type="domain" description="Protein kinase" evidence="1">
    <location>
        <begin position="1"/>
        <end position="276"/>
    </location>
</feature>
<dbReference type="STRING" id="933084.A0A067PVW7"/>
<evidence type="ECO:0000313" key="2">
    <source>
        <dbReference type="EMBL" id="KDQ58010.1"/>
    </source>
</evidence>
<dbReference type="Gene3D" id="1.10.510.10">
    <property type="entry name" value="Transferase(Phosphotransferase) domain 1"/>
    <property type="match status" value="1"/>
</dbReference>
<gene>
    <name evidence="2" type="ORF">JAAARDRAFT_193492</name>
</gene>
<sequence length="279" mass="31575">MLFHLYPLADGDPLKADVCTSRYMSVSCMWRSSATIHEVVKAMRSVDNDVSVTQEHKSVLDRLAYVNQLPMCTGWKIDDTDLGIPKAIIPYYPSGNLAEYLDHNPEIQKLSLLASAASTLRCLHDYGIVHGHVSPQNFLITNDGQVVVSDVLVDVTMRQERCRSTGTISPPSLWQYRPMEELFFPETLDNMVPCSMAGDVFAFGATVYEILSGKLPSGRKHFIRRLMRNPYHPLSRERPSSIRSDAMWNILLRCWREDSAGRPSMEEVEDVLQDVVARL</sequence>
<dbReference type="AlphaFoldDB" id="A0A067PVW7"/>
<dbReference type="InterPro" id="IPR000719">
    <property type="entry name" value="Prot_kinase_dom"/>
</dbReference>
<keyword evidence="3" id="KW-1185">Reference proteome</keyword>
<evidence type="ECO:0000313" key="3">
    <source>
        <dbReference type="Proteomes" id="UP000027265"/>
    </source>
</evidence>
<dbReference type="Pfam" id="PF07714">
    <property type="entry name" value="PK_Tyr_Ser-Thr"/>
    <property type="match status" value="1"/>
</dbReference>
<dbReference type="HOGENOM" id="CLU_000288_7_18_1"/>
<dbReference type="PANTHER" id="PTHR44329">
    <property type="entry name" value="SERINE/THREONINE-PROTEIN KINASE TNNI3K-RELATED"/>
    <property type="match status" value="1"/>
</dbReference>
<organism evidence="2 3">
    <name type="scientific">Jaapia argillacea MUCL 33604</name>
    <dbReference type="NCBI Taxonomy" id="933084"/>
    <lineage>
        <taxon>Eukaryota</taxon>
        <taxon>Fungi</taxon>
        <taxon>Dikarya</taxon>
        <taxon>Basidiomycota</taxon>
        <taxon>Agaricomycotina</taxon>
        <taxon>Agaricomycetes</taxon>
        <taxon>Agaricomycetidae</taxon>
        <taxon>Jaapiales</taxon>
        <taxon>Jaapiaceae</taxon>
        <taxon>Jaapia</taxon>
    </lineage>
</organism>
<dbReference type="OrthoDB" id="346907at2759"/>
<dbReference type="GO" id="GO:0004674">
    <property type="term" value="F:protein serine/threonine kinase activity"/>
    <property type="evidence" value="ECO:0007669"/>
    <property type="project" value="TreeGrafter"/>
</dbReference>
<dbReference type="InterPro" id="IPR011009">
    <property type="entry name" value="Kinase-like_dom_sf"/>
</dbReference>
<protein>
    <recommendedName>
        <fullName evidence="1">Protein kinase domain-containing protein</fullName>
    </recommendedName>
</protein>
<dbReference type="PROSITE" id="PS50011">
    <property type="entry name" value="PROTEIN_KINASE_DOM"/>
    <property type="match status" value="1"/>
</dbReference>
<reference evidence="3" key="1">
    <citation type="journal article" date="2014" name="Proc. Natl. Acad. Sci. U.S.A.">
        <title>Extensive sampling of basidiomycete genomes demonstrates inadequacy of the white-rot/brown-rot paradigm for wood decay fungi.</title>
        <authorList>
            <person name="Riley R."/>
            <person name="Salamov A.A."/>
            <person name="Brown D.W."/>
            <person name="Nagy L.G."/>
            <person name="Floudas D."/>
            <person name="Held B.W."/>
            <person name="Levasseur A."/>
            <person name="Lombard V."/>
            <person name="Morin E."/>
            <person name="Otillar R."/>
            <person name="Lindquist E.A."/>
            <person name="Sun H."/>
            <person name="LaButti K.M."/>
            <person name="Schmutz J."/>
            <person name="Jabbour D."/>
            <person name="Luo H."/>
            <person name="Baker S.E."/>
            <person name="Pisabarro A.G."/>
            <person name="Walton J.D."/>
            <person name="Blanchette R.A."/>
            <person name="Henrissat B."/>
            <person name="Martin F."/>
            <person name="Cullen D."/>
            <person name="Hibbett D.S."/>
            <person name="Grigoriev I.V."/>
        </authorList>
    </citation>
    <scope>NUCLEOTIDE SEQUENCE [LARGE SCALE GENOMIC DNA]</scope>
    <source>
        <strain evidence="3">MUCL 33604</strain>
    </source>
</reference>